<dbReference type="Proteomes" id="UP000003246">
    <property type="component" value="Unassembled WGS sequence"/>
</dbReference>
<evidence type="ECO:0000256" key="1">
    <source>
        <dbReference type="SAM" id="MobiDB-lite"/>
    </source>
</evidence>
<proteinExistence type="predicted"/>
<organism evidence="2 3">
    <name type="scientific">Bacteroides eggerthii 1_2_48FAA</name>
    <dbReference type="NCBI Taxonomy" id="665953"/>
    <lineage>
        <taxon>Bacteria</taxon>
        <taxon>Pseudomonadati</taxon>
        <taxon>Bacteroidota</taxon>
        <taxon>Bacteroidia</taxon>
        <taxon>Bacteroidales</taxon>
        <taxon>Bacteroidaceae</taxon>
        <taxon>Bacteroides</taxon>
    </lineage>
</organism>
<accession>E5X2I2</accession>
<evidence type="ECO:0000313" key="2">
    <source>
        <dbReference type="EMBL" id="EFV28798.1"/>
    </source>
</evidence>
<comment type="caution">
    <text evidence="2">The sequence shown here is derived from an EMBL/GenBank/DDBJ whole genome shotgun (WGS) entry which is preliminary data.</text>
</comment>
<evidence type="ECO:0000313" key="3">
    <source>
        <dbReference type="Proteomes" id="UP000003246"/>
    </source>
</evidence>
<dbReference type="AlphaFoldDB" id="E5X2I2"/>
<sequence length="106" mass="13110">MNQTLQLTDYIPQYVSLYYVDYRDDLDEHEDIQEECIRSNNMEKLYERAYEWYEEQESSNMHDYLEETRKNMETDNLAGEFEEHEDYLRPERFRPSKGPDTQLVRH</sequence>
<protein>
    <submittedName>
        <fullName evidence="2">Uncharacterized protein</fullName>
    </submittedName>
</protein>
<dbReference type="EMBL" id="ACWG01000039">
    <property type="protein sequence ID" value="EFV28798.1"/>
    <property type="molecule type" value="Genomic_DNA"/>
</dbReference>
<gene>
    <name evidence="2" type="ORF">HMPREF1016_03139</name>
</gene>
<dbReference type="HOGENOM" id="CLU_2217708_0_0_10"/>
<name>E5X2I2_9BACE</name>
<reference evidence="2 3" key="1">
    <citation type="submission" date="2010-10" db="EMBL/GenBank/DDBJ databases">
        <title>The Genome Sequence of Bacteroides eggerthii strain 1_2_48FAA.</title>
        <authorList>
            <consortium name="The Broad Institute Genome Sequencing Platform"/>
            <person name="Ward D."/>
            <person name="Earl A."/>
            <person name="Feldgarden M."/>
            <person name="Young S.K."/>
            <person name="Gargeya S."/>
            <person name="Zeng Q."/>
            <person name="Alvarado L."/>
            <person name="Berlin A."/>
            <person name="Bochicchio J."/>
            <person name="Chapman S.B."/>
            <person name="Chen Z."/>
            <person name="Freedman E."/>
            <person name="Gellesch M."/>
            <person name="Goldberg J."/>
            <person name="Griggs A."/>
            <person name="Gujja S."/>
            <person name="Heilman E."/>
            <person name="Heiman D."/>
            <person name="Howarth C."/>
            <person name="Mehta T."/>
            <person name="Neiman D."/>
            <person name="Pearson M."/>
            <person name="Roberts A."/>
            <person name="Saif S."/>
            <person name="Shea T."/>
            <person name="Shenoy N."/>
            <person name="Sisk P."/>
            <person name="Stolte C."/>
            <person name="Sykes S."/>
            <person name="White J."/>
            <person name="Yandava C."/>
            <person name="Allen-Vercoe E."/>
            <person name="Ambrose C."/>
            <person name="Strauss J."/>
            <person name="Daigneault M."/>
            <person name="Haas B."/>
            <person name="Nusbaum C."/>
            <person name="Birren B."/>
        </authorList>
    </citation>
    <scope>NUCLEOTIDE SEQUENCE [LARGE SCALE GENOMIC DNA]</scope>
    <source>
        <strain evidence="2 3">1_2_48FAA</strain>
    </source>
</reference>
<feature type="region of interest" description="Disordered" evidence="1">
    <location>
        <begin position="74"/>
        <end position="106"/>
    </location>
</feature>